<gene>
    <name evidence="1" type="ORF">SAMN05428971_1597</name>
</gene>
<keyword evidence="2" id="KW-1185">Reference proteome</keyword>
<organism evidence="1 2">
    <name type="scientific">Candidatus Pantoea varia</name>
    <dbReference type="NCBI Taxonomy" id="1881036"/>
    <lineage>
        <taxon>Bacteria</taxon>
        <taxon>Pseudomonadati</taxon>
        <taxon>Pseudomonadota</taxon>
        <taxon>Gammaproteobacteria</taxon>
        <taxon>Enterobacterales</taxon>
        <taxon>Erwiniaceae</taxon>
        <taxon>Pantoea</taxon>
    </lineage>
</organism>
<evidence type="ECO:0000313" key="1">
    <source>
        <dbReference type="EMBL" id="SFN48554.1"/>
    </source>
</evidence>
<dbReference type="Gene3D" id="1.20.5.5260">
    <property type="match status" value="1"/>
</dbReference>
<dbReference type="GO" id="GO:0071468">
    <property type="term" value="P:cellular response to acidic pH"/>
    <property type="evidence" value="ECO:0007669"/>
    <property type="project" value="InterPro"/>
</dbReference>
<dbReference type="Proteomes" id="UP000198968">
    <property type="component" value="Unassembled WGS sequence"/>
</dbReference>
<sequence>MQYILPRTNQEIADYFNPAANKPASEMEMLGILVAEILQSGMPVNNKAIISKLIHRLELESDREMLDIYRQLLELVVHKTPDDFSL</sequence>
<dbReference type="Pfam" id="PF10798">
    <property type="entry name" value="YmgB"/>
    <property type="match status" value="1"/>
</dbReference>
<proteinExistence type="predicted"/>
<name>A0A1I4ZE53_9GAMM</name>
<dbReference type="RefSeq" id="WP_090962383.1">
    <property type="nucleotide sequence ID" value="NZ_FOVG01000001.1"/>
</dbReference>
<dbReference type="OrthoDB" id="6505211at2"/>
<evidence type="ECO:0000313" key="2">
    <source>
        <dbReference type="Proteomes" id="UP000198968"/>
    </source>
</evidence>
<dbReference type="EMBL" id="FOVG01000001">
    <property type="protein sequence ID" value="SFN48554.1"/>
    <property type="molecule type" value="Genomic_DNA"/>
</dbReference>
<protein>
    <submittedName>
        <fullName evidence="1">Biofilm development protein YmgB/AriR</fullName>
    </submittedName>
</protein>
<reference evidence="2" key="1">
    <citation type="submission" date="2016-10" db="EMBL/GenBank/DDBJ databases">
        <authorList>
            <person name="Varghese N."/>
            <person name="Submissions S."/>
        </authorList>
    </citation>
    <scope>NUCLEOTIDE SEQUENCE [LARGE SCALE GENOMIC DNA]</scope>
    <source>
        <strain evidence="2">OV426</strain>
    </source>
</reference>
<dbReference type="InterPro" id="IPR024753">
    <property type="entry name" value="AriR"/>
</dbReference>
<dbReference type="AlphaFoldDB" id="A0A1I4ZE53"/>
<accession>A0A1I4ZE53</accession>